<dbReference type="EMBL" id="MIGC01004720">
    <property type="protein sequence ID" value="PHJ17744.1"/>
    <property type="molecule type" value="Genomic_DNA"/>
</dbReference>
<protein>
    <recommendedName>
        <fullName evidence="4">Secreted protein</fullName>
    </recommendedName>
</protein>
<dbReference type="GeneID" id="94431777"/>
<keyword evidence="1" id="KW-0732">Signal</keyword>
<dbReference type="Proteomes" id="UP000221165">
    <property type="component" value="Unassembled WGS sequence"/>
</dbReference>
<sequence>MPLSSHLFVICTFVLVQCCCDRLVSGLSSAFAVSSSRLSVSSFPVSSKSSLLSRNLFAMAPPSVEPAARISRALYARHSTMKCSAGCRSADVAPALYGSCASSSNFSSSVARNRHNTAAVFSSAGRRSLSAGGAEKAFPSMFVPGHHVRPPGAWIRTACRPLLSSRLSVEGSTGWGHITAAKHPPRAESQARRFSAGLPACKKIRAPDLLVAFSGRPLSRCLSTCSGTSRSSPWRCGGGHGITELRGVGGLMMESWMAGGGTQFRRMLCFNACAVQIPHPTKREKGGEDAVACTDR</sequence>
<dbReference type="RefSeq" id="XP_067919459.1">
    <property type="nucleotide sequence ID" value="XM_068068566.1"/>
</dbReference>
<reference evidence="2 3" key="1">
    <citation type="journal article" date="2017" name="Int. J. Parasitol.">
        <title>The genome of the protozoan parasite Cystoisospora suis and a reverse vaccinology approach to identify vaccine candidates.</title>
        <authorList>
            <person name="Palmieri N."/>
            <person name="Shrestha A."/>
            <person name="Ruttkowski B."/>
            <person name="Beck T."/>
            <person name="Vogl C."/>
            <person name="Tomley F."/>
            <person name="Blake D.P."/>
            <person name="Joachim A."/>
        </authorList>
    </citation>
    <scope>NUCLEOTIDE SEQUENCE [LARGE SCALE GENOMIC DNA]</scope>
    <source>
        <strain evidence="2 3">Wien I</strain>
    </source>
</reference>
<keyword evidence="3" id="KW-1185">Reference proteome</keyword>
<organism evidence="2 3">
    <name type="scientific">Cystoisospora suis</name>
    <dbReference type="NCBI Taxonomy" id="483139"/>
    <lineage>
        <taxon>Eukaryota</taxon>
        <taxon>Sar</taxon>
        <taxon>Alveolata</taxon>
        <taxon>Apicomplexa</taxon>
        <taxon>Conoidasida</taxon>
        <taxon>Coccidia</taxon>
        <taxon>Eucoccidiorida</taxon>
        <taxon>Eimeriorina</taxon>
        <taxon>Sarcocystidae</taxon>
        <taxon>Cystoisospora</taxon>
    </lineage>
</organism>
<feature type="chain" id="PRO_5012135064" description="Secreted protein" evidence="1">
    <location>
        <begin position="27"/>
        <end position="296"/>
    </location>
</feature>
<evidence type="ECO:0000256" key="1">
    <source>
        <dbReference type="SAM" id="SignalP"/>
    </source>
</evidence>
<accession>A0A2C6KMQ4</accession>
<feature type="signal peptide" evidence="1">
    <location>
        <begin position="1"/>
        <end position="26"/>
    </location>
</feature>
<evidence type="ECO:0008006" key="4">
    <source>
        <dbReference type="Google" id="ProtNLM"/>
    </source>
</evidence>
<evidence type="ECO:0000313" key="2">
    <source>
        <dbReference type="EMBL" id="PHJ17744.1"/>
    </source>
</evidence>
<dbReference type="AlphaFoldDB" id="A0A2C6KMQ4"/>
<name>A0A2C6KMQ4_9APIC</name>
<proteinExistence type="predicted"/>
<evidence type="ECO:0000313" key="3">
    <source>
        <dbReference type="Proteomes" id="UP000221165"/>
    </source>
</evidence>
<comment type="caution">
    <text evidence="2">The sequence shown here is derived from an EMBL/GenBank/DDBJ whole genome shotgun (WGS) entry which is preliminary data.</text>
</comment>
<dbReference type="OrthoDB" id="60843at2759"/>
<gene>
    <name evidence="2" type="ORF">CSUI_008433</name>
</gene>
<dbReference type="VEuPathDB" id="ToxoDB:CSUI_008433"/>